<protein>
    <submittedName>
        <fullName evidence="2">Uncharacterized protein</fullName>
    </submittedName>
</protein>
<keyword evidence="1" id="KW-1133">Transmembrane helix</keyword>
<keyword evidence="1" id="KW-0472">Membrane</keyword>
<proteinExistence type="predicted"/>
<reference evidence="2 3" key="1">
    <citation type="journal article" date="2024" name="BMC Biol.">
        <title>Comparative genomics of Ascetosporea gives new insight into the evolutionary basis for animal parasitism in Rhizaria.</title>
        <authorList>
            <person name="Hiltunen Thoren M."/>
            <person name="Onut-Brannstrom I."/>
            <person name="Alfjorden A."/>
            <person name="Peckova H."/>
            <person name="Swords F."/>
            <person name="Hooper C."/>
            <person name="Holzer A.S."/>
            <person name="Bass D."/>
            <person name="Burki F."/>
        </authorList>
    </citation>
    <scope>NUCLEOTIDE SEQUENCE [LARGE SCALE GENOMIC DNA]</scope>
    <source>
        <strain evidence="2">20-A016</strain>
    </source>
</reference>
<keyword evidence="3" id="KW-1185">Reference proteome</keyword>
<gene>
    <name evidence="2" type="ORF">MHBO_001525</name>
</gene>
<keyword evidence="1" id="KW-0812">Transmembrane</keyword>
<evidence type="ECO:0000313" key="3">
    <source>
        <dbReference type="Proteomes" id="UP001439008"/>
    </source>
</evidence>
<dbReference type="Proteomes" id="UP001439008">
    <property type="component" value="Unassembled WGS sequence"/>
</dbReference>
<sequence length="541" mass="61286">MLMIPTDVCSIYLNSYFFGSCVFKVNLPARFVNQNTLVGQTTWICSQDGNLTQKFNLTVGCNDDFVAKNSMELGDGCTDLEPYIFGHCDMCAQNIKFRKSKGSSELANSFKYACNDGNDNSGDIYPVKGCREYTTPIFTQNALQISDDCITDSDYFFMKCMFIDMPGFMSKVGERDYIPFFPSECTEEGRPIPPNAGTVWKGCLRPSVNLPGILEYVDCNFFDNWYYGECSTRTSKNYVITKNNKLSKMLKITCPRTGVPTDENISILPWCVFPSFASHVGALIADECRVLDNGFAQACKVVPKDHYRFLFRDKVVDSVMLDCDENYDPDNYSVDVQESCLKPKQTSQDALNYSKCSEDGDERFFADCTVQAIAGYFIEIENRFSYSQRLQCGQQGASLTGAQLRDLNRVPDMIFVFRITHRCNLHSIDDGEIVSGCIMNGPCMYRCDVLYVSHSNERGGETFCLHEGFLVPPQCVKSAMYYVLVIGVPFLVVVLSIGASVWYMHWKRIWFFSETATEKIFTEDNKMVSLKSNTFEILEIN</sequence>
<dbReference type="EMBL" id="JBDODL010000388">
    <property type="protein sequence ID" value="MES1919750.1"/>
    <property type="molecule type" value="Genomic_DNA"/>
</dbReference>
<evidence type="ECO:0000256" key="1">
    <source>
        <dbReference type="SAM" id="Phobius"/>
    </source>
</evidence>
<organism evidence="2 3">
    <name type="scientific">Bonamia ostreae</name>
    <dbReference type="NCBI Taxonomy" id="126728"/>
    <lineage>
        <taxon>Eukaryota</taxon>
        <taxon>Sar</taxon>
        <taxon>Rhizaria</taxon>
        <taxon>Endomyxa</taxon>
        <taxon>Ascetosporea</taxon>
        <taxon>Haplosporida</taxon>
        <taxon>Bonamia</taxon>
    </lineage>
</organism>
<comment type="caution">
    <text evidence="2">The sequence shown here is derived from an EMBL/GenBank/DDBJ whole genome shotgun (WGS) entry which is preliminary data.</text>
</comment>
<evidence type="ECO:0000313" key="2">
    <source>
        <dbReference type="EMBL" id="MES1919750.1"/>
    </source>
</evidence>
<name>A0ABV2AJ89_9EUKA</name>
<accession>A0ABV2AJ89</accession>
<feature type="transmembrane region" description="Helical" evidence="1">
    <location>
        <begin position="479"/>
        <end position="503"/>
    </location>
</feature>